<dbReference type="InterPro" id="IPR005882">
    <property type="entry name" value="Bifunctional_GlmU"/>
</dbReference>
<evidence type="ECO:0000256" key="12">
    <source>
        <dbReference type="ARBA" id="ARBA00023268"/>
    </source>
</evidence>
<evidence type="ECO:0000256" key="6">
    <source>
        <dbReference type="ARBA" id="ARBA00022695"/>
    </source>
</evidence>
<comment type="pathway">
    <text evidence="18">Bacterial outer membrane biogenesis; LPS lipid A biosynthesis.</text>
</comment>
<feature type="region of interest" description="N-acetyltransferase" evidence="18">
    <location>
        <begin position="249"/>
        <end position="456"/>
    </location>
</feature>
<dbReference type="GO" id="GO:0006048">
    <property type="term" value="P:UDP-N-acetylglucosamine biosynthetic process"/>
    <property type="evidence" value="ECO:0007669"/>
    <property type="project" value="UniProtKB-UniPathway"/>
</dbReference>
<keyword evidence="6 18" id="KW-0548">Nucleotidyltransferase</keyword>
<dbReference type="Pfam" id="PF00132">
    <property type="entry name" value="Hexapep"/>
    <property type="match status" value="1"/>
</dbReference>
<evidence type="ECO:0000256" key="17">
    <source>
        <dbReference type="ARBA" id="ARBA00049628"/>
    </source>
</evidence>
<dbReference type="GO" id="GO:0016020">
    <property type="term" value="C:membrane"/>
    <property type="evidence" value="ECO:0007669"/>
    <property type="project" value="GOC"/>
</dbReference>
<dbReference type="EMBL" id="LM997413">
    <property type="protein sequence ID" value="CEA04664.1"/>
    <property type="molecule type" value="Genomic_DNA"/>
</dbReference>
<feature type="binding site" evidence="18">
    <location>
        <position position="137"/>
    </location>
    <ligand>
        <name>UDP-N-acetyl-alpha-D-glucosamine</name>
        <dbReference type="ChEBI" id="CHEBI:57705"/>
    </ligand>
</feature>
<dbReference type="GO" id="GO:0071555">
    <property type="term" value="P:cell wall organization"/>
    <property type="evidence" value="ECO:0007669"/>
    <property type="project" value="UniProtKB-KW"/>
</dbReference>
<feature type="binding site" evidence="18">
    <location>
        <position position="167"/>
    </location>
    <ligand>
        <name>UDP-N-acetyl-alpha-D-glucosamine</name>
        <dbReference type="ChEBI" id="CHEBI:57705"/>
    </ligand>
</feature>
<keyword evidence="13 18" id="KW-0012">Acyltransferase</keyword>
<feature type="binding site" evidence="18">
    <location>
        <position position="349"/>
    </location>
    <ligand>
        <name>UDP-N-acetyl-alpha-D-glucosamine</name>
        <dbReference type="ChEBI" id="CHEBI:57705"/>
    </ligand>
</feature>
<dbReference type="UniPathway" id="UPA00113">
    <property type="reaction ID" value="UER00532"/>
</dbReference>
<dbReference type="RefSeq" id="WP_044499320.1">
    <property type="nucleotide sequence ID" value="NZ_LK391969.1"/>
</dbReference>
<dbReference type="PATRIC" id="fig|1461581.3.peg.1647"/>
<keyword evidence="11 18" id="KW-0573">Peptidoglycan synthesis</keyword>
<keyword evidence="10 18" id="KW-0133">Cell shape</keyword>
<comment type="catalytic activity">
    <reaction evidence="15 18">
        <text>alpha-D-glucosamine 1-phosphate + acetyl-CoA = N-acetyl-alpha-D-glucosamine 1-phosphate + CoA + H(+)</text>
        <dbReference type="Rhea" id="RHEA:13725"/>
        <dbReference type="ChEBI" id="CHEBI:15378"/>
        <dbReference type="ChEBI" id="CHEBI:57287"/>
        <dbReference type="ChEBI" id="CHEBI:57288"/>
        <dbReference type="ChEBI" id="CHEBI:57776"/>
        <dbReference type="ChEBI" id="CHEBI:58516"/>
        <dbReference type="EC" id="2.3.1.157"/>
    </reaction>
</comment>
<organism evidence="21">
    <name type="scientific">Pseudomonas saudimassiliensis</name>
    <dbReference type="NCBI Taxonomy" id="1461581"/>
    <lineage>
        <taxon>Bacteria</taxon>
        <taxon>Pseudomonadati</taxon>
        <taxon>Pseudomonadota</taxon>
        <taxon>Gammaproteobacteria</taxon>
        <taxon>Pseudomonadales</taxon>
        <taxon>Pseudomonadaceae</taxon>
        <taxon>Pseudomonas</taxon>
    </lineage>
</organism>
<feature type="binding site" evidence="18">
    <location>
        <begin position="384"/>
        <end position="385"/>
    </location>
    <ligand>
        <name>acetyl-CoA</name>
        <dbReference type="ChEBI" id="CHEBI:57288"/>
    </ligand>
</feature>
<feature type="domain" description="Mannose-1-phosphate guanyltransferase C-terminal" evidence="20">
    <location>
        <begin position="261"/>
        <end position="342"/>
    </location>
</feature>
<feature type="binding site" evidence="18">
    <location>
        <position position="331"/>
    </location>
    <ligand>
        <name>UDP-N-acetyl-alpha-D-glucosamine</name>
        <dbReference type="ChEBI" id="CHEBI:57705"/>
    </ligand>
</feature>
<feature type="binding site" evidence="18">
    <location>
        <position position="225"/>
    </location>
    <ligand>
        <name>UDP-N-acetyl-alpha-D-glucosamine</name>
        <dbReference type="ChEBI" id="CHEBI:57705"/>
    </ligand>
</feature>
<dbReference type="GO" id="GO:0009245">
    <property type="term" value="P:lipid A biosynthetic process"/>
    <property type="evidence" value="ECO:0007669"/>
    <property type="project" value="UniProtKB-UniRule"/>
</dbReference>
<dbReference type="AlphaFoldDB" id="A0A078MEG9"/>
<feature type="binding site" evidence="18">
    <location>
        <position position="73"/>
    </location>
    <ligand>
        <name>UDP-N-acetyl-alpha-D-glucosamine</name>
        <dbReference type="ChEBI" id="CHEBI:57705"/>
    </ligand>
</feature>
<evidence type="ECO:0000259" key="19">
    <source>
        <dbReference type="Pfam" id="PF12804"/>
    </source>
</evidence>
<feature type="binding site" evidence="18">
    <location>
        <position position="152"/>
    </location>
    <ligand>
        <name>UDP-N-acetyl-alpha-D-glucosamine</name>
        <dbReference type="ChEBI" id="CHEBI:57705"/>
    </ligand>
</feature>
<keyword evidence="5 18" id="KW-0808">Transferase</keyword>
<dbReference type="SUPFAM" id="SSF53448">
    <property type="entry name" value="Nucleotide-diphospho-sugar transferases"/>
    <property type="match status" value="1"/>
</dbReference>
<dbReference type="EC" id="2.3.1.157" evidence="18"/>
<comment type="catalytic activity">
    <reaction evidence="16 18">
        <text>N-acetyl-alpha-D-glucosamine 1-phosphate + UTP + H(+) = UDP-N-acetyl-alpha-D-glucosamine + diphosphate</text>
        <dbReference type="Rhea" id="RHEA:13509"/>
        <dbReference type="ChEBI" id="CHEBI:15378"/>
        <dbReference type="ChEBI" id="CHEBI:33019"/>
        <dbReference type="ChEBI" id="CHEBI:46398"/>
        <dbReference type="ChEBI" id="CHEBI:57705"/>
        <dbReference type="ChEBI" id="CHEBI:57776"/>
        <dbReference type="EC" id="2.7.7.23"/>
    </reaction>
</comment>
<dbReference type="Pfam" id="PF12804">
    <property type="entry name" value="NTP_transf_3"/>
    <property type="match status" value="1"/>
</dbReference>
<dbReference type="PANTHER" id="PTHR43584">
    <property type="entry name" value="NUCLEOTIDYL TRANSFERASE"/>
    <property type="match status" value="1"/>
</dbReference>
<keyword evidence="8 18" id="KW-0677">Repeat</keyword>
<evidence type="ECO:0000256" key="11">
    <source>
        <dbReference type="ARBA" id="ARBA00022984"/>
    </source>
</evidence>
<dbReference type="InterPro" id="IPR038009">
    <property type="entry name" value="GlmU_C_LbH"/>
</dbReference>
<dbReference type="InterPro" id="IPR029044">
    <property type="entry name" value="Nucleotide-diphossugar_trans"/>
</dbReference>
<dbReference type="NCBIfam" id="NF010933">
    <property type="entry name" value="PRK14353.1"/>
    <property type="match status" value="1"/>
</dbReference>
<accession>A0A078MEG9</accession>
<dbReference type="GO" id="GO:0003977">
    <property type="term" value="F:UDP-N-acetylglucosamine diphosphorylase activity"/>
    <property type="evidence" value="ECO:0007669"/>
    <property type="project" value="UniProtKB-UniRule"/>
</dbReference>
<dbReference type="GO" id="GO:0008360">
    <property type="term" value="P:regulation of cell shape"/>
    <property type="evidence" value="ECO:0007669"/>
    <property type="project" value="UniProtKB-KW"/>
</dbReference>
<dbReference type="GO" id="GO:0000287">
    <property type="term" value="F:magnesium ion binding"/>
    <property type="evidence" value="ECO:0007669"/>
    <property type="project" value="UniProtKB-UniRule"/>
</dbReference>
<keyword evidence="9 18" id="KW-0460">Magnesium</keyword>
<feature type="binding site" evidence="18">
    <location>
        <position position="438"/>
    </location>
    <ligand>
        <name>acetyl-CoA</name>
        <dbReference type="ChEBI" id="CHEBI:57288"/>
    </ligand>
</feature>
<dbReference type="EC" id="2.7.7.23" evidence="18"/>
<proteinExistence type="inferred from homology"/>
<evidence type="ECO:0000256" key="10">
    <source>
        <dbReference type="ARBA" id="ARBA00022960"/>
    </source>
</evidence>
<evidence type="ECO:0000256" key="15">
    <source>
        <dbReference type="ARBA" id="ARBA00048247"/>
    </source>
</evidence>
<feature type="binding site" evidence="18">
    <location>
        <position position="375"/>
    </location>
    <ligand>
        <name>UDP-N-acetyl-alpha-D-glucosamine</name>
        <dbReference type="ChEBI" id="CHEBI:57705"/>
    </ligand>
</feature>
<dbReference type="UniPathway" id="UPA00973"/>
<feature type="binding site" evidence="18">
    <location>
        <position position="102"/>
    </location>
    <ligand>
        <name>Mg(2+)</name>
        <dbReference type="ChEBI" id="CHEBI:18420"/>
    </ligand>
</feature>
<protein>
    <recommendedName>
        <fullName evidence="18">Bifunctional protein GlmU</fullName>
    </recommendedName>
    <domain>
        <recommendedName>
            <fullName evidence="18">UDP-N-acetylglucosamine pyrophosphorylase</fullName>
            <ecNumber evidence="18">2.7.7.23</ecNumber>
        </recommendedName>
        <alternativeName>
            <fullName evidence="18">N-acetylglucosamine-1-phosphate uridyltransferase</fullName>
        </alternativeName>
    </domain>
    <domain>
        <recommendedName>
            <fullName evidence="18">Glucosamine-1-phosphate N-acetyltransferase</fullName>
            <ecNumber evidence="18">2.3.1.157</ecNumber>
        </recommendedName>
    </domain>
</protein>
<dbReference type="NCBIfam" id="TIGR01173">
    <property type="entry name" value="glmU"/>
    <property type="match status" value="1"/>
</dbReference>
<feature type="binding site" evidence="18">
    <location>
        <position position="403"/>
    </location>
    <ligand>
        <name>acetyl-CoA</name>
        <dbReference type="ChEBI" id="CHEBI:57288"/>
    </ligand>
</feature>
<gene>
    <name evidence="18 21" type="primary">glmU</name>
    <name evidence="21" type="ORF">BN1049_01669</name>
</gene>
<dbReference type="InterPro" id="IPR056729">
    <property type="entry name" value="GMPPB_C"/>
</dbReference>
<keyword evidence="7 18" id="KW-0479">Metal-binding</keyword>
<dbReference type="InterPro" id="IPR001451">
    <property type="entry name" value="Hexapep"/>
</dbReference>
<keyword evidence="14 18" id="KW-0961">Cell wall biogenesis/degradation</keyword>
<evidence type="ECO:0000313" key="21">
    <source>
        <dbReference type="EMBL" id="CEA04664.1"/>
    </source>
</evidence>
<feature type="binding site" evidence="18">
    <location>
        <position position="225"/>
    </location>
    <ligand>
        <name>Mg(2+)</name>
        <dbReference type="ChEBI" id="CHEBI:18420"/>
    </ligand>
</feature>
<comment type="similarity">
    <text evidence="2 18">In the C-terminal section; belongs to the transferase hexapeptide repeat family.</text>
</comment>
<feature type="region of interest" description="Linker" evidence="18">
    <location>
        <begin position="228"/>
        <end position="248"/>
    </location>
</feature>
<dbReference type="InterPro" id="IPR011004">
    <property type="entry name" value="Trimer_LpxA-like_sf"/>
</dbReference>
<comment type="cofactor">
    <cofactor evidence="18">
        <name>Mg(2+)</name>
        <dbReference type="ChEBI" id="CHEBI:18420"/>
    </cofactor>
    <text evidence="18">Binds 1 Mg(2+) ion per subunit.</text>
</comment>
<dbReference type="CDD" id="cd02540">
    <property type="entry name" value="GT2_GlmU_N_bac"/>
    <property type="match status" value="1"/>
</dbReference>
<evidence type="ECO:0000256" key="1">
    <source>
        <dbReference type="ARBA" id="ARBA00004496"/>
    </source>
</evidence>
<reference evidence="21" key="1">
    <citation type="submission" date="2014-07" db="EMBL/GenBank/DDBJ databases">
        <authorList>
            <person name="Urmite Genomes Urmite Genomes"/>
        </authorList>
    </citation>
    <scope>NUCLEOTIDE SEQUENCE</scope>
    <source>
        <strain evidence="21">12M76_air</strain>
    </source>
</reference>
<feature type="active site" description="Proton acceptor" evidence="18">
    <location>
        <position position="361"/>
    </location>
</feature>
<keyword evidence="12 18" id="KW-0511">Multifunctional enzyme</keyword>
<feature type="binding site" evidence="18">
    <location>
        <position position="421"/>
    </location>
    <ligand>
        <name>acetyl-CoA</name>
        <dbReference type="ChEBI" id="CHEBI:57288"/>
    </ligand>
</feature>
<dbReference type="GO" id="GO:0000902">
    <property type="term" value="P:cell morphogenesis"/>
    <property type="evidence" value="ECO:0007669"/>
    <property type="project" value="UniProtKB-UniRule"/>
</dbReference>
<sequence length="456" mass="48300">MNLHVVILAAGQGTRMRSALPKVLHPVAGKPMLEHVIDSARALLPDGIHVVIGHGAERVRETLDGADLNWVLQTEQLGTGHAVAQALPHIQGADQILVLYGDVPLIRLETLRALVDQAGNNSLGLLTVLMQDPTGYGRIIRDQSGRVQAIVEQKDASAEQLQINEGNTGIMVLPGSKAADWLSSLSNNNAQGEYYLTDVVALAVAGAVPVEVAQAADELEVMGANNRLQLAVLERGWQRREAERLMVQGASLADPARLDVRGEVTIGRDISIDVNVVLEGRVVIEDNVVIGPHCVIRDSVIKSGTVIKAFSHLEGAEVCEDCDVGPYARLRPGTVLHRGAKVGNFVETKKTVVGEGAKINHLSYVGDAEVGQGANIGAGTITCNYDGVNKFVTRIGDGAFIGSNTSLVAPVTIGNQATTAAGSTITQDVPDAQLGVARGRQRNVAGWKRPVKQPKP</sequence>
<feature type="binding site" evidence="18">
    <location>
        <begin position="100"/>
        <end position="102"/>
    </location>
    <ligand>
        <name>UDP-N-acetyl-alpha-D-glucosamine</name>
        <dbReference type="ChEBI" id="CHEBI:57705"/>
    </ligand>
</feature>
<dbReference type="GO" id="GO:0005737">
    <property type="term" value="C:cytoplasm"/>
    <property type="evidence" value="ECO:0007669"/>
    <property type="project" value="UniProtKB-SubCell"/>
</dbReference>
<feature type="binding site" evidence="18">
    <location>
        <begin position="78"/>
        <end position="79"/>
    </location>
    <ligand>
        <name>UDP-N-acetyl-alpha-D-glucosamine</name>
        <dbReference type="ChEBI" id="CHEBI:57705"/>
    </ligand>
</feature>
<dbReference type="Gene3D" id="2.160.10.10">
    <property type="entry name" value="Hexapeptide repeat proteins"/>
    <property type="match status" value="1"/>
</dbReference>
<feature type="binding site" evidence="18">
    <location>
        <begin position="8"/>
        <end position="11"/>
    </location>
    <ligand>
        <name>UDP-N-acetyl-alpha-D-glucosamine</name>
        <dbReference type="ChEBI" id="CHEBI:57705"/>
    </ligand>
</feature>
<evidence type="ECO:0000256" key="5">
    <source>
        <dbReference type="ARBA" id="ARBA00022679"/>
    </source>
</evidence>
<evidence type="ECO:0000256" key="7">
    <source>
        <dbReference type="ARBA" id="ARBA00022723"/>
    </source>
</evidence>
<comment type="function">
    <text evidence="17 18">Catalyzes the last two sequential reactions in the de novo biosynthetic pathway for UDP-N-acetylglucosamine (UDP-GlcNAc). The C-terminal domain catalyzes the transfer of acetyl group from acetyl coenzyme A to glucosamine-1-phosphate (GlcN-1-P) to produce N-acetylglucosamine-1-phosphate (GlcNAc-1-P), which is converted into UDP-GlcNAc by the transfer of uridine 5-monophosphate (from uridine 5-triphosphate), a reaction catalyzed by the N-terminal domain.</text>
</comment>
<feature type="region of interest" description="Pyrophosphorylase" evidence="18">
    <location>
        <begin position="1"/>
        <end position="227"/>
    </location>
</feature>
<keyword evidence="4 18" id="KW-0963">Cytoplasm</keyword>
<comment type="subcellular location">
    <subcellularLocation>
        <location evidence="1 18">Cytoplasm</location>
    </subcellularLocation>
</comment>
<evidence type="ECO:0000256" key="16">
    <source>
        <dbReference type="ARBA" id="ARBA00048493"/>
    </source>
</evidence>
<evidence type="ECO:0000259" key="20">
    <source>
        <dbReference type="Pfam" id="PF25087"/>
    </source>
</evidence>
<feature type="binding site" evidence="18">
    <location>
        <position position="378"/>
    </location>
    <ligand>
        <name>acetyl-CoA</name>
        <dbReference type="ChEBI" id="CHEBI:57288"/>
    </ligand>
</feature>
<dbReference type="HAMAP" id="MF_01631">
    <property type="entry name" value="GlmU"/>
    <property type="match status" value="1"/>
</dbReference>
<dbReference type="InterPro" id="IPR025877">
    <property type="entry name" value="MobA-like_NTP_Trfase"/>
</dbReference>
<dbReference type="GO" id="GO:0009252">
    <property type="term" value="P:peptidoglycan biosynthetic process"/>
    <property type="evidence" value="ECO:0007669"/>
    <property type="project" value="UniProtKB-UniRule"/>
</dbReference>
<dbReference type="Pfam" id="PF25087">
    <property type="entry name" value="GMPPB_C"/>
    <property type="match status" value="1"/>
</dbReference>
<evidence type="ECO:0000256" key="8">
    <source>
        <dbReference type="ARBA" id="ARBA00022737"/>
    </source>
</evidence>
<comment type="pathway">
    <text evidence="18">Nucleotide-sugar biosynthesis; UDP-N-acetyl-alpha-D-glucosamine biosynthesis; N-acetyl-alpha-D-glucosamine 1-phosphate from alpha-D-glucosamine 6-phosphate (route II): step 2/2.</text>
</comment>
<feature type="binding site" evidence="18">
    <location>
        <position position="22"/>
    </location>
    <ligand>
        <name>UDP-N-acetyl-alpha-D-glucosamine</name>
        <dbReference type="ChEBI" id="CHEBI:57705"/>
    </ligand>
</feature>
<evidence type="ECO:0000256" key="4">
    <source>
        <dbReference type="ARBA" id="ARBA00022490"/>
    </source>
</evidence>
<dbReference type="Gene3D" id="3.90.550.10">
    <property type="entry name" value="Spore Coat Polysaccharide Biosynthesis Protein SpsA, Chain A"/>
    <property type="match status" value="1"/>
</dbReference>
<evidence type="ECO:0000256" key="9">
    <source>
        <dbReference type="ARBA" id="ARBA00022842"/>
    </source>
</evidence>
<feature type="binding site" evidence="18">
    <location>
        <position position="364"/>
    </location>
    <ligand>
        <name>UDP-N-acetyl-alpha-D-glucosamine</name>
        <dbReference type="ChEBI" id="CHEBI:57705"/>
    </ligand>
</feature>
<dbReference type="EMBL" id="LK391969">
    <property type="protein sequence ID" value="CEF26736.1"/>
    <property type="molecule type" value="Genomic_DNA"/>
</dbReference>
<dbReference type="CDD" id="cd03353">
    <property type="entry name" value="LbH_GlmU_C"/>
    <property type="match status" value="1"/>
</dbReference>
<dbReference type="OrthoDB" id="9775031at2"/>
<comment type="subunit">
    <text evidence="18">Homotrimer.</text>
</comment>
<dbReference type="SUPFAM" id="SSF51161">
    <property type="entry name" value="Trimeric LpxA-like enzymes"/>
    <property type="match status" value="1"/>
</dbReference>
<comment type="pathway">
    <text evidence="18">Nucleotide-sugar biosynthesis; UDP-N-acetyl-alpha-D-glucosamine biosynthesis; UDP-N-acetyl-alpha-D-glucosamine from N-acetyl-alpha-D-glucosamine 1-phosphate: step 1/1.</text>
</comment>
<dbReference type="InterPro" id="IPR050065">
    <property type="entry name" value="GlmU-like"/>
</dbReference>
<dbReference type="GO" id="GO:0019134">
    <property type="term" value="F:glucosamine-1-phosphate N-acetyltransferase activity"/>
    <property type="evidence" value="ECO:0007669"/>
    <property type="project" value="UniProtKB-UniRule"/>
</dbReference>
<evidence type="ECO:0000256" key="2">
    <source>
        <dbReference type="ARBA" id="ARBA00007707"/>
    </source>
</evidence>
<evidence type="ECO:0000256" key="13">
    <source>
        <dbReference type="ARBA" id="ARBA00023315"/>
    </source>
</evidence>
<evidence type="ECO:0000256" key="3">
    <source>
        <dbReference type="ARBA" id="ARBA00007947"/>
    </source>
</evidence>
<name>A0A078MEG9_9PSED</name>
<dbReference type="PANTHER" id="PTHR43584:SF3">
    <property type="entry name" value="BIFUNCTIONAL PROTEIN GLMU"/>
    <property type="match status" value="1"/>
</dbReference>
<evidence type="ECO:0000256" key="18">
    <source>
        <dbReference type="HAMAP-Rule" id="MF_01631"/>
    </source>
</evidence>
<feature type="domain" description="MobA-like NTP transferase" evidence="19">
    <location>
        <begin position="5"/>
        <end position="121"/>
    </location>
</feature>
<comment type="similarity">
    <text evidence="3 18">In the N-terminal section; belongs to the N-acetylglucosamine-1-phosphate uridyltransferase family.</text>
</comment>
<evidence type="ECO:0000256" key="14">
    <source>
        <dbReference type="ARBA" id="ARBA00023316"/>
    </source>
</evidence>